<keyword evidence="4 6" id="KW-0067">ATP-binding</keyword>
<dbReference type="GO" id="GO:0000725">
    <property type="term" value="P:recombinational repair"/>
    <property type="evidence" value="ECO:0007669"/>
    <property type="project" value="TreeGrafter"/>
</dbReference>
<evidence type="ECO:0000256" key="4">
    <source>
        <dbReference type="ARBA" id="ARBA00022840"/>
    </source>
</evidence>
<evidence type="ECO:0000256" key="6">
    <source>
        <dbReference type="PROSITE-ProRule" id="PRU00560"/>
    </source>
</evidence>
<dbReference type="OrthoDB" id="1100019at2"/>
<dbReference type="PANTHER" id="PTHR11070:SF2">
    <property type="entry name" value="ATP-DEPENDENT DNA HELICASE SRS2"/>
    <property type="match status" value="1"/>
</dbReference>
<organism evidence="8 9">
    <name type="scientific">Pedobacter westerhofensis</name>
    <dbReference type="NCBI Taxonomy" id="425512"/>
    <lineage>
        <taxon>Bacteria</taxon>
        <taxon>Pseudomonadati</taxon>
        <taxon>Bacteroidota</taxon>
        <taxon>Sphingobacteriia</taxon>
        <taxon>Sphingobacteriales</taxon>
        <taxon>Sphingobacteriaceae</taxon>
        <taxon>Pedobacter</taxon>
    </lineage>
</organism>
<protein>
    <recommendedName>
        <fullName evidence="5">DNA 3'-5' helicase II</fullName>
    </recommendedName>
</protein>
<dbReference type="GO" id="GO:0043138">
    <property type="term" value="F:3'-5' DNA helicase activity"/>
    <property type="evidence" value="ECO:0007669"/>
    <property type="project" value="TreeGrafter"/>
</dbReference>
<evidence type="ECO:0000256" key="3">
    <source>
        <dbReference type="ARBA" id="ARBA00022806"/>
    </source>
</evidence>
<dbReference type="Gene3D" id="1.10.3170.10">
    <property type="entry name" value="Recbcd, chain B, domain 2"/>
    <property type="match status" value="1"/>
</dbReference>
<dbReference type="GO" id="GO:0003677">
    <property type="term" value="F:DNA binding"/>
    <property type="evidence" value="ECO:0007669"/>
    <property type="project" value="InterPro"/>
</dbReference>
<evidence type="ECO:0000259" key="7">
    <source>
        <dbReference type="PROSITE" id="PS51198"/>
    </source>
</evidence>
<dbReference type="InterPro" id="IPR027417">
    <property type="entry name" value="P-loop_NTPase"/>
</dbReference>
<dbReference type="Proteomes" id="UP000320300">
    <property type="component" value="Unassembled WGS sequence"/>
</dbReference>
<dbReference type="EMBL" id="FXTN01000017">
    <property type="protein sequence ID" value="SMO98542.1"/>
    <property type="molecule type" value="Genomic_DNA"/>
</dbReference>
<evidence type="ECO:0000256" key="5">
    <source>
        <dbReference type="ARBA" id="ARBA00034923"/>
    </source>
</evidence>
<keyword evidence="2 6" id="KW-0378">Hydrolase</keyword>
<dbReference type="PANTHER" id="PTHR11070">
    <property type="entry name" value="UVRD / RECB / PCRA DNA HELICASE FAMILY MEMBER"/>
    <property type="match status" value="1"/>
</dbReference>
<dbReference type="AlphaFoldDB" id="A0A521FQS9"/>
<gene>
    <name evidence="8" type="ORF">SAMN06265348_1171</name>
</gene>
<dbReference type="GO" id="GO:0016787">
    <property type="term" value="F:hydrolase activity"/>
    <property type="evidence" value="ECO:0007669"/>
    <property type="project" value="UniProtKB-UniRule"/>
</dbReference>
<proteinExistence type="predicted"/>
<feature type="binding site" evidence="6">
    <location>
        <begin position="44"/>
        <end position="51"/>
    </location>
    <ligand>
        <name>ATP</name>
        <dbReference type="ChEBI" id="CHEBI:30616"/>
    </ligand>
</feature>
<evidence type="ECO:0000313" key="8">
    <source>
        <dbReference type="EMBL" id="SMO98542.1"/>
    </source>
</evidence>
<evidence type="ECO:0000313" key="9">
    <source>
        <dbReference type="Proteomes" id="UP000320300"/>
    </source>
</evidence>
<dbReference type="GO" id="GO:0005524">
    <property type="term" value="F:ATP binding"/>
    <property type="evidence" value="ECO:0007669"/>
    <property type="project" value="UniProtKB-UniRule"/>
</dbReference>
<keyword evidence="1 6" id="KW-0547">Nucleotide-binding</keyword>
<feature type="domain" description="UvrD-like helicase ATP-binding" evidence="7">
    <location>
        <begin position="23"/>
        <end position="342"/>
    </location>
</feature>
<dbReference type="InterPro" id="IPR014016">
    <property type="entry name" value="UvrD-like_ATP-bd"/>
</dbReference>
<name>A0A521FQS9_9SPHI</name>
<dbReference type="RefSeq" id="WP_142531040.1">
    <property type="nucleotide sequence ID" value="NZ_CBCSJO010000016.1"/>
</dbReference>
<reference evidence="8 9" key="1">
    <citation type="submission" date="2017-05" db="EMBL/GenBank/DDBJ databases">
        <authorList>
            <person name="Varghese N."/>
            <person name="Submissions S."/>
        </authorList>
    </citation>
    <scope>NUCLEOTIDE SEQUENCE [LARGE SCALE GENOMIC DNA]</scope>
    <source>
        <strain evidence="8 9">DSM 19036</strain>
    </source>
</reference>
<sequence>MLPVIDISAADYAYAEGILLPEGCVFDQERRNFIADFSSLDLQAVPGSGKTTAILAKLLILEKHLPIHDGSGILIISHTNAAIDEIRARLKHHCPKLLNYPNFLGTIQSFVDEFMAFPYFAFKFGRKIVRIDNELYNESIDRHFGLNIKGFTAQEQRNARYYLTGSQSAYYYRFQCNGYSTRITDSVNGKPVLVAKPKPNSKNYVDFSVHEKKRIRKWMTELKLKVMNDGVLHYDDAYFLANRYLQLYPGIKTIIQKRFSLVLVDEMQDMDKHQYDVLEQLFYENGQSTSIYQRIGDKNQAIFNGSAKLEDIWIDRPRVLALSGSQRLGPEIAALVKNFAIFRPQGFTINGLSQAGLKPHLLRYSDATITNVPQRFLQLITDLQNSGEFPQNPRSPIKIVAWNTEWPDGVAQVGRVRLMDYIPQFSKSSLRPTVDHNCLESYLESCDLTKNSLKPVRNSIINALLKILRLEGAKTSKGHRFSKQSMIDHIKLRSGGATNHYDEFSQKIYDCSLLLVAGSVAEACQFIKEYLTDFLQLFNLTLNQAQSFVDSPAPTAVNRAVPAPLLTPILKINGQNVEVTTVHAVKGQTHAATLYLETSYNGKHESEYLTDQILGIPFTDQRVRHKECVKMAYVGLSRPEHLLCIAIHKSRFDNLLSGINMNEWEVIDA</sequence>
<dbReference type="Pfam" id="PF00580">
    <property type="entry name" value="UvrD-helicase"/>
    <property type="match status" value="1"/>
</dbReference>
<keyword evidence="3 6" id="KW-0347">Helicase</keyword>
<dbReference type="Gene3D" id="3.40.50.300">
    <property type="entry name" value="P-loop containing nucleotide triphosphate hydrolases"/>
    <property type="match status" value="2"/>
</dbReference>
<dbReference type="PROSITE" id="PS51198">
    <property type="entry name" value="UVRD_HELICASE_ATP_BIND"/>
    <property type="match status" value="1"/>
</dbReference>
<keyword evidence="9" id="KW-1185">Reference proteome</keyword>
<dbReference type="InterPro" id="IPR000212">
    <property type="entry name" value="DNA_helicase_UvrD/REP"/>
</dbReference>
<accession>A0A521FQS9</accession>
<dbReference type="SUPFAM" id="SSF52540">
    <property type="entry name" value="P-loop containing nucleoside triphosphate hydrolases"/>
    <property type="match status" value="1"/>
</dbReference>
<evidence type="ECO:0000256" key="2">
    <source>
        <dbReference type="ARBA" id="ARBA00022801"/>
    </source>
</evidence>
<evidence type="ECO:0000256" key="1">
    <source>
        <dbReference type="ARBA" id="ARBA00022741"/>
    </source>
</evidence>